<evidence type="ECO:0000313" key="2">
    <source>
        <dbReference type="Proteomes" id="UP000037146"/>
    </source>
</evidence>
<dbReference type="AlphaFoldDB" id="A0A0K9GU10"/>
<reference evidence="2" key="1">
    <citation type="submission" date="2015-07" db="EMBL/GenBank/DDBJ databases">
        <title>Genome sequencing project for genomic taxonomy and phylogenomics of Bacillus-like bacteria.</title>
        <authorList>
            <person name="Liu B."/>
            <person name="Wang J."/>
            <person name="Zhu Y."/>
            <person name="Liu G."/>
            <person name="Chen Q."/>
            <person name="Chen Z."/>
            <person name="Lan J."/>
            <person name="Che J."/>
            <person name="Ge C."/>
            <person name="Shi H."/>
            <person name="Pan Z."/>
            <person name="Liu X."/>
        </authorList>
    </citation>
    <scope>NUCLEOTIDE SEQUENCE [LARGE SCALE GENOMIC DNA]</scope>
    <source>
        <strain evidence="2">FJAT-27997</strain>
    </source>
</reference>
<accession>A0A0K9GU10</accession>
<comment type="caution">
    <text evidence="1">The sequence shown here is derived from an EMBL/GenBank/DDBJ whole genome shotgun (WGS) entry which is preliminary data.</text>
</comment>
<dbReference type="PATRIC" id="fig|1679170.3.peg.2721"/>
<sequence>MKKLVLTPMLILLFVILMGCNLIPSKNNLSIEMIAFNDLTDEEQDLIPVSPKDSIVEKITVNNENISLIDKDYDKDQVYSVTFNNTETDSSGKLMVFVDLDKEAVVGN</sequence>
<name>A0A0K9GU10_9BACI</name>
<dbReference type="OrthoDB" id="2970447at2"/>
<dbReference type="RefSeq" id="WP_049681477.1">
    <property type="nucleotide sequence ID" value="NZ_LFZW01000001.1"/>
</dbReference>
<keyword evidence="2" id="KW-1185">Reference proteome</keyword>
<organism evidence="1 2">
    <name type="scientific">Peribacillus loiseleuriae</name>
    <dbReference type="NCBI Taxonomy" id="1679170"/>
    <lineage>
        <taxon>Bacteria</taxon>
        <taxon>Bacillati</taxon>
        <taxon>Bacillota</taxon>
        <taxon>Bacilli</taxon>
        <taxon>Bacillales</taxon>
        <taxon>Bacillaceae</taxon>
        <taxon>Peribacillus</taxon>
    </lineage>
</organism>
<dbReference type="EMBL" id="LFZW01000001">
    <property type="protein sequence ID" value="KMY50131.1"/>
    <property type="molecule type" value="Genomic_DNA"/>
</dbReference>
<evidence type="ECO:0000313" key="1">
    <source>
        <dbReference type="EMBL" id="KMY50131.1"/>
    </source>
</evidence>
<dbReference type="PROSITE" id="PS51257">
    <property type="entry name" value="PROKAR_LIPOPROTEIN"/>
    <property type="match status" value="1"/>
</dbReference>
<protein>
    <recommendedName>
        <fullName evidence="3">Lipoprotein</fullName>
    </recommendedName>
</protein>
<proteinExistence type="predicted"/>
<gene>
    <name evidence="1" type="ORF">AC625_11985</name>
</gene>
<dbReference type="Proteomes" id="UP000037146">
    <property type="component" value="Unassembled WGS sequence"/>
</dbReference>
<evidence type="ECO:0008006" key="3">
    <source>
        <dbReference type="Google" id="ProtNLM"/>
    </source>
</evidence>